<dbReference type="KEGG" id="xap:XA3_10930"/>
<reference evidence="2 3" key="1">
    <citation type="journal article" date="2023" name="Microbiol. Spectr.">
        <title>Symbiosis of Carpenter Bees with Uncharacterized Lactic Acid Bacteria Showing NAD Auxotrophy.</title>
        <authorList>
            <person name="Kawasaki S."/>
            <person name="Ozawa K."/>
            <person name="Mori T."/>
            <person name="Yamamoto A."/>
            <person name="Ito M."/>
            <person name="Ohkuma M."/>
            <person name="Sakamoto M."/>
            <person name="Matsutani M."/>
        </authorList>
    </citation>
    <scope>NUCLEOTIDE SEQUENCE [LARGE SCALE GENOMIC DNA]</scope>
    <source>
        <strain evidence="2 3">XA3</strain>
    </source>
</reference>
<dbReference type="PROSITE" id="PS51482">
    <property type="entry name" value="DEGV"/>
    <property type="match status" value="1"/>
</dbReference>
<dbReference type="EMBL" id="AP026802">
    <property type="protein sequence ID" value="BDR58652.1"/>
    <property type="molecule type" value="Genomic_DNA"/>
</dbReference>
<evidence type="ECO:0000313" key="3">
    <source>
        <dbReference type="Proteomes" id="UP001321861"/>
    </source>
</evidence>
<dbReference type="InterPro" id="IPR043168">
    <property type="entry name" value="DegV_C"/>
</dbReference>
<dbReference type="AlphaFoldDB" id="A0AAU9DCW7"/>
<protein>
    <recommendedName>
        <fullName evidence="4">DegV family protein</fullName>
    </recommendedName>
</protein>
<keyword evidence="3" id="KW-1185">Reference proteome</keyword>
<dbReference type="RefSeq" id="WP_317636524.1">
    <property type="nucleotide sequence ID" value="NZ_AP026802.1"/>
</dbReference>
<dbReference type="Pfam" id="PF02645">
    <property type="entry name" value="DegV"/>
    <property type="match status" value="1"/>
</dbReference>
<dbReference type="InterPro" id="IPR003797">
    <property type="entry name" value="DegV"/>
</dbReference>
<dbReference type="Gene3D" id="3.40.50.10170">
    <property type="match status" value="1"/>
</dbReference>
<keyword evidence="1" id="KW-0446">Lipid-binding</keyword>
<evidence type="ECO:0000313" key="2">
    <source>
        <dbReference type="EMBL" id="BDR58652.1"/>
    </source>
</evidence>
<dbReference type="PANTHER" id="PTHR33434">
    <property type="entry name" value="DEGV DOMAIN-CONTAINING PROTEIN DR_1986-RELATED"/>
    <property type="match status" value="1"/>
</dbReference>
<dbReference type="InterPro" id="IPR050270">
    <property type="entry name" value="DegV_domain_contain"/>
</dbReference>
<proteinExistence type="predicted"/>
<accession>A0AAU9DCW7</accession>
<evidence type="ECO:0000256" key="1">
    <source>
        <dbReference type="ARBA" id="ARBA00023121"/>
    </source>
</evidence>
<dbReference type="GO" id="GO:0008289">
    <property type="term" value="F:lipid binding"/>
    <property type="evidence" value="ECO:0007669"/>
    <property type="project" value="UniProtKB-KW"/>
</dbReference>
<name>A0AAU9DCW7_9LACO</name>
<dbReference type="NCBIfam" id="TIGR00762">
    <property type="entry name" value="DegV"/>
    <property type="match status" value="1"/>
</dbReference>
<dbReference type="Gene3D" id="3.30.1180.10">
    <property type="match status" value="1"/>
</dbReference>
<sequence length="278" mass="31013">MSKIQIVTDSSVRLTPEEIEKYQIEVVPLRIEIDGKNYVDGIDITPLEFVEKMREATNLPKTSQPPLGDFVGIYSKYASQNQEVLSIHMAAFLSGTVNVAREAANISHGQVTVIDSGFTDRAQSFQVLEAAKMAQEGATMEEIVAAIEKIQSEVGLYLAFPTLTNLIKGGRISRVAGMMSTLIRLKLIIQLKDQELVPVKKTRSMKGIEQYFDELIDRFTQIPDLHAVGLSHVDFYDYGKELEEKIHKIRPEVPILLSETGPVIATHTGEKAMAVIYY</sequence>
<dbReference type="PANTHER" id="PTHR33434:SF8">
    <property type="entry name" value="DEGV DOMAIN-CONTAINING PROTEIN SPR1019"/>
    <property type="match status" value="1"/>
</dbReference>
<gene>
    <name evidence="2" type="ORF">XA3_10930</name>
</gene>
<dbReference type="Proteomes" id="UP001321861">
    <property type="component" value="Chromosome"/>
</dbReference>
<dbReference type="SUPFAM" id="SSF82549">
    <property type="entry name" value="DAK1/DegV-like"/>
    <property type="match status" value="1"/>
</dbReference>
<evidence type="ECO:0008006" key="4">
    <source>
        <dbReference type="Google" id="ProtNLM"/>
    </source>
</evidence>
<organism evidence="2 3">
    <name type="scientific">Xylocopilactobacillus apicola</name>
    <dbReference type="NCBI Taxonomy" id="2932184"/>
    <lineage>
        <taxon>Bacteria</taxon>
        <taxon>Bacillati</taxon>
        <taxon>Bacillota</taxon>
        <taxon>Bacilli</taxon>
        <taxon>Lactobacillales</taxon>
        <taxon>Lactobacillaceae</taxon>
        <taxon>Xylocopilactobacillus</taxon>
    </lineage>
</organism>